<comment type="caution">
    <text evidence="3">The sequence shown here is derived from an EMBL/GenBank/DDBJ whole genome shotgun (WGS) entry which is preliminary data.</text>
</comment>
<dbReference type="AlphaFoldDB" id="A0A0J1HCZ3"/>
<dbReference type="SUPFAM" id="SSF53955">
    <property type="entry name" value="Lysozyme-like"/>
    <property type="match status" value="1"/>
</dbReference>
<dbReference type="Pfam" id="PF01476">
    <property type="entry name" value="LysM"/>
    <property type="match status" value="1"/>
</dbReference>
<sequence length="357" mass="40690">MATQPWQVMPLTDALPDAESLDTEKNALTLNSSTSSQNDLWSEIANQFSFKVPKNNRVTKYKRWFLENPLHVETVTNRAEPFLYYIYQQVKARGLPVELVLLPFIESSFDQFAYSPKGAAGLWQITAPTGKTFGLEMAQGYDGRRDVIEATQAALDLLEYLYDKFDNNWLHAIAAYNTGGARVRNAIKQNRQQGKATDFWSLQLPNETRQYVPKLLAMADLIKHRHQHELPIVAIEAKPVVDEIVVDRRVRLKTIANHAGISSKQLYQLNPGYTGGYTFKNRENKILLPRTHKATLYENEKSYHYVKNKFEVYDIQAGDTLSELASLNDTSVSLIKEINNLPDSVIFVGQKLLIPRQ</sequence>
<dbReference type="PANTHER" id="PTHR37423">
    <property type="entry name" value="SOLUBLE LYTIC MUREIN TRANSGLYCOSYLASE-RELATED"/>
    <property type="match status" value="1"/>
</dbReference>
<accession>A0A0J1HCZ3</accession>
<dbReference type="Pfam" id="PF01464">
    <property type="entry name" value="SLT"/>
    <property type="match status" value="1"/>
</dbReference>
<protein>
    <submittedName>
        <fullName evidence="3">Lytic transglycosylase</fullName>
    </submittedName>
</protein>
<dbReference type="PROSITE" id="PS51782">
    <property type="entry name" value="LYSM"/>
    <property type="match status" value="1"/>
</dbReference>
<dbReference type="CDD" id="cd16894">
    <property type="entry name" value="MltD-like"/>
    <property type="match status" value="1"/>
</dbReference>
<name>A0A0J1HCZ3_9GAMM</name>
<dbReference type="InterPro" id="IPR008258">
    <property type="entry name" value="Transglycosylase_SLT_dom_1"/>
</dbReference>
<dbReference type="PATRIC" id="fig|320778.3.peg.2534"/>
<dbReference type="SMART" id="SM00257">
    <property type="entry name" value="LysM"/>
    <property type="match status" value="1"/>
</dbReference>
<feature type="domain" description="LysM" evidence="2">
    <location>
        <begin position="311"/>
        <end position="354"/>
    </location>
</feature>
<proteinExistence type="inferred from homology"/>
<dbReference type="SUPFAM" id="SSF54106">
    <property type="entry name" value="LysM domain"/>
    <property type="match status" value="1"/>
</dbReference>
<dbReference type="PANTHER" id="PTHR37423:SF2">
    <property type="entry name" value="MEMBRANE-BOUND LYTIC MUREIN TRANSGLYCOSYLASE C"/>
    <property type="match status" value="1"/>
</dbReference>
<evidence type="ECO:0000259" key="2">
    <source>
        <dbReference type="PROSITE" id="PS51782"/>
    </source>
</evidence>
<dbReference type="EMBL" id="LDOU01000012">
    <property type="protein sequence ID" value="KLV09513.1"/>
    <property type="molecule type" value="Genomic_DNA"/>
</dbReference>
<dbReference type="InterPro" id="IPR023346">
    <property type="entry name" value="Lysozyme-like_dom_sf"/>
</dbReference>
<dbReference type="STRING" id="320778.ABT57_11620"/>
<dbReference type="CDD" id="cd00118">
    <property type="entry name" value="LysM"/>
    <property type="match status" value="1"/>
</dbReference>
<dbReference type="Gene3D" id="1.10.530.10">
    <property type="match status" value="1"/>
</dbReference>
<evidence type="ECO:0000256" key="1">
    <source>
        <dbReference type="ARBA" id="ARBA00007734"/>
    </source>
</evidence>
<dbReference type="Gene3D" id="3.10.350.10">
    <property type="entry name" value="LysM domain"/>
    <property type="match status" value="1"/>
</dbReference>
<dbReference type="InterPro" id="IPR036779">
    <property type="entry name" value="LysM_dom_sf"/>
</dbReference>
<dbReference type="Proteomes" id="UP000035909">
    <property type="component" value="Unassembled WGS sequence"/>
</dbReference>
<evidence type="ECO:0000313" key="3">
    <source>
        <dbReference type="EMBL" id="KLV09513.1"/>
    </source>
</evidence>
<comment type="similarity">
    <text evidence="1">Belongs to the transglycosylase Slt family.</text>
</comment>
<keyword evidence="4" id="KW-1185">Reference proteome</keyword>
<evidence type="ECO:0000313" key="4">
    <source>
        <dbReference type="Proteomes" id="UP000035909"/>
    </source>
</evidence>
<organism evidence="3 4">
    <name type="scientific">Photobacterium ganghwense</name>
    <dbReference type="NCBI Taxonomy" id="320778"/>
    <lineage>
        <taxon>Bacteria</taxon>
        <taxon>Pseudomonadati</taxon>
        <taxon>Pseudomonadota</taxon>
        <taxon>Gammaproteobacteria</taxon>
        <taxon>Vibrionales</taxon>
        <taxon>Vibrionaceae</taxon>
        <taxon>Photobacterium</taxon>
    </lineage>
</organism>
<dbReference type="InterPro" id="IPR018392">
    <property type="entry name" value="LysM"/>
</dbReference>
<gene>
    <name evidence="3" type="ORF">ABT57_11620</name>
</gene>
<reference evidence="3 4" key="1">
    <citation type="submission" date="2015-05" db="EMBL/GenBank/DDBJ databases">
        <title>Photobacterium galathea sp. nov.</title>
        <authorList>
            <person name="Machado H."/>
            <person name="Gram L."/>
        </authorList>
    </citation>
    <scope>NUCLEOTIDE SEQUENCE [LARGE SCALE GENOMIC DNA]</scope>
    <source>
        <strain evidence="3 4">DSM 22954</strain>
    </source>
</reference>